<dbReference type="CDD" id="cd06267">
    <property type="entry name" value="PBP1_LacI_sugar_binding-like"/>
    <property type="match status" value="1"/>
</dbReference>
<keyword evidence="2" id="KW-0238">DNA-binding</keyword>
<evidence type="ECO:0000313" key="6">
    <source>
        <dbReference type="Proteomes" id="UP001183388"/>
    </source>
</evidence>
<proteinExistence type="predicted"/>
<dbReference type="EMBL" id="JAVREN010000039">
    <property type="protein sequence ID" value="MDT0309505.1"/>
    <property type="molecule type" value="Genomic_DNA"/>
</dbReference>
<keyword evidence="3" id="KW-0804">Transcription</keyword>
<keyword evidence="6" id="KW-1185">Reference proteome</keyword>
<dbReference type="InterPro" id="IPR028082">
    <property type="entry name" value="Peripla_BP_I"/>
</dbReference>
<name>A0ABU2LD58_9ACTN</name>
<dbReference type="Gene3D" id="3.40.50.2300">
    <property type="match status" value="2"/>
</dbReference>
<dbReference type="Pfam" id="PF00532">
    <property type="entry name" value="Peripla_BP_1"/>
    <property type="match status" value="1"/>
</dbReference>
<dbReference type="PANTHER" id="PTHR30146">
    <property type="entry name" value="LACI-RELATED TRANSCRIPTIONAL REPRESSOR"/>
    <property type="match status" value="1"/>
</dbReference>
<reference evidence="6" key="1">
    <citation type="submission" date="2023-07" db="EMBL/GenBank/DDBJ databases">
        <title>30 novel species of actinomycetes from the DSMZ collection.</title>
        <authorList>
            <person name="Nouioui I."/>
        </authorList>
    </citation>
    <scope>NUCLEOTIDE SEQUENCE [LARGE SCALE GENOMIC DNA]</scope>
    <source>
        <strain evidence="6">DSM 44917</strain>
    </source>
</reference>
<protein>
    <submittedName>
        <fullName evidence="5">Substrate-binding domain-containing protein</fullName>
    </submittedName>
</protein>
<gene>
    <name evidence="5" type="ORF">RM780_21455</name>
</gene>
<dbReference type="SUPFAM" id="SSF53822">
    <property type="entry name" value="Periplasmic binding protein-like I"/>
    <property type="match status" value="1"/>
</dbReference>
<dbReference type="InterPro" id="IPR001761">
    <property type="entry name" value="Peripla_BP/Lac1_sug-bd_dom"/>
</dbReference>
<sequence>MIISDIDNAFFTSLVRGIEDVARPAGLSVVLCNSDEDPAKEGRYVSAVLAERMAGVVLSPCARSPHAARLAEGGVPLVAIDRPLPGPDTPAVDTVLVDNERASASAVAHLLAAGYRRVACVTGPEGIPTADQRLAGYRAALAAAGLPADERLVRRADFRERGGYAAMDALLDEDPAPDAVFAANNLMTVGALACLADRNVPVPARMGVVGFDEIPWATLIEPAPTTVVQPTYDLGRTAAELLAQRLTHPGRAPATVTLTTGLRVRATSAGPGLTPPA</sequence>
<evidence type="ECO:0000256" key="1">
    <source>
        <dbReference type="ARBA" id="ARBA00023015"/>
    </source>
</evidence>
<keyword evidence="1" id="KW-0805">Transcription regulation</keyword>
<accession>A0ABU2LD58</accession>
<dbReference type="RefSeq" id="WP_311632467.1">
    <property type="nucleotide sequence ID" value="NZ_JAVREN010000039.1"/>
</dbReference>
<organism evidence="5 6">
    <name type="scientific">Streptomyces boetiae</name>
    <dbReference type="NCBI Taxonomy" id="3075541"/>
    <lineage>
        <taxon>Bacteria</taxon>
        <taxon>Bacillati</taxon>
        <taxon>Actinomycetota</taxon>
        <taxon>Actinomycetes</taxon>
        <taxon>Kitasatosporales</taxon>
        <taxon>Streptomycetaceae</taxon>
        <taxon>Streptomyces</taxon>
    </lineage>
</organism>
<dbReference type="PANTHER" id="PTHR30146:SF109">
    <property type="entry name" value="HTH-TYPE TRANSCRIPTIONAL REGULATOR GALS"/>
    <property type="match status" value="1"/>
</dbReference>
<evidence type="ECO:0000259" key="4">
    <source>
        <dbReference type="Pfam" id="PF00532"/>
    </source>
</evidence>
<feature type="domain" description="Periplasmic binding protein/LacI sugar binding" evidence="4">
    <location>
        <begin position="2"/>
        <end position="258"/>
    </location>
</feature>
<evidence type="ECO:0000313" key="5">
    <source>
        <dbReference type="EMBL" id="MDT0309505.1"/>
    </source>
</evidence>
<evidence type="ECO:0000256" key="2">
    <source>
        <dbReference type="ARBA" id="ARBA00023125"/>
    </source>
</evidence>
<dbReference type="Proteomes" id="UP001183388">
    <property type="component" value="Unassembled WGS sequence"/>
</dbReference>
<comment type="caution">
    <text evidence="5">The sequence shown here is derived from an EMBL/GenBank/DDBJ whole genome shotgun (WGS) entry which is preliminary data.</text>
</comment>
<evidence type="ECO:0000256" key="3">
    <source>
        <dbReference type="ARBA" id="ARBA00023163"/>
    </source>
</evidence>